<keyword evidence="1 2" id="KW-0812">Transmembrane</keyword>
<feature type="transmembrane region" description="Helical" evidence="1">
    <location>
        <begin position="109"/>
        <end position="128"/>
    </location>
</feature>
<evidence type="ECO:0000313" key="2">
    <source>
        <dbReference type="EMBL" id="EST47877.1"/>
    </source>
</evidence>
<protein>
    <submittedName>
        <fullName evidence="2">Transmembrane domain-containing protein</fullName>
    </submittedName>
</protein>
<keyword evidence="1" id="KW-0472">Membrane</keyword>
<reference evidence="2" key="1">
    <citation type="journal article" date="2014" name="PLoS Genet.">
        <title>The Genome of Spironucleus salmonicida Highlights a Fish Pathogen Adapted to Fluctuating Environments.</title>
        <authorList>
            <person name="Xu F."/>
            <person name="Jerlstrom-Hultqvist J."/>
            <person name="Einarsson E."/>
            <person name="Astvaldsson A."/>
            <person name="Svard S.G."/>
            <person name="Andersson J.O."/>
        </authorList>
    </citation>
    <scope>NUCLEOTIDE SEQUENCE</scope>
</reference>
<dbReference type="EMBL" id="KI546024">
    <property type="protein sequence ID" value="EST47877.1"/>
    <property type="molecule type" value="Genomic_DNA"/>
</dbReference>
<keyword evidence="1" id="KW-1133">Transmembrane helix</keyword>
<sequence>MVEVSIQLSCTVDCVTHSTTSAASYINNITLWTPLSGSSQNFVYETSVLQTFHHPETSTNNYGNKQIAGNQPSQQLLMVQPSKMDMSAFPINFWRCTQMVRQRQNITMLCFYITIMVKLIISHILSPFCSYNTIIRLVLSAFRFGTISHLSLHSFQLCITNLLYISIQYKINASTQVALHLQPSVGRHHQTK</sequence>
<organism evidence="2">
    <name type="scientific">Spironucleus salmonicida</name>
    <dbReference type="NCBI Taxonomy" id="348837"/>
    <lineage>
        <taxon>Eukaryota</taxon>
        <taxon>Metamonada</taxon>
        <taxon>Diplomonadida</taxon>
        <taxon>Hexamitidae</taxon>
        <taxon>Hexamitinae</taxon>
        <taxon>Spironucleus</taxon>
    </lineage>
</organism>
<accession>V6LTA2</accession>
<gene>
    <name evidence="2" type="ORF">SS50377_fx034</name>
</gene>
<proteinExistence type="predicted"/>
<evidence type="ECO:0000256" key="1">
    <source>
        <dbReference type="SAM" id="Phobius"/>
    </source>
</evidence>
<name>V6LTA2_9EUKA</name>
<dbReference type="AlphaFoldDB" id="V6LTA2"/>